<gene>
    <name evidence="1" type="ORF">Pla8534_33890</name>
</gene>
<dbReference type="Pfam" id="PF14486">
    <property type="entry name" value="DUF4432"/>
    <property type="match status" value="1"/>
</dbReference>
<evidence type="ECO:0000313" key="2">
    <source>
        <dbReference type="Proteomes" id="UP000317648"/>
    </source>
</evidence>
<evidence type="ECO:0000313" key="1">
    <source>
        <dbReference type="EMBL" id="QDU95573.1"/>
    </source>
</evidence>
<dbReference type="Gene3D" id="2.70.98.10">
    <property type="match status" value="1"/>
</dbReference>
<dbReference type="InterPro" id="IPR027839">
    <property type="entry name" value="DUF4432"/>
</dbReference>
<protein>
    <recommendedName>
        <fullName evidence="3">DUF4432 domain-containing protein</fullName>
    </recommendedName>
</protein>
<dbReference type="Proteomes" id="UP000317648">
    <property type="component" value="Chromosome"/>
</dbReference>
<reference evidence="1 2" key="1">
    <citation type="submission" date="2019-02" db="EMBL/GenBank/DDBJ databases">
        <title>Deep-cultivation of Planctomycetes and their phenomic and genomic characterization uncovers novel biology.</title>
        <authorList>
            <person name="Wiegand S."/>
            <person name="Jogler M."/>
            <person name="Boedeker C."/>
            <person name="Pinto D."/>
            <person name="Vollmers J."/>
            <person name="Rivas-Marin E."/>
            <person name="Kohn T."/>
            <person name="Peeters S.H."/>
            <person name="Heuer A."/>
            <person name="Rast P."/>
            <person name="Oberbeckmann S."/>
            <person name="Bunk B."/>
            <person name="Jeske O."/>
            <person name="Meyerdierks A."/>
            <person name="Storesund J.E."/>
            <person name="Kallscheuer N."/>
            <person name="Luecker S."/>
            <person name="Lage O.M."/>
            <person name="Pohl T."/>
            <person name="Merkel B.J."/>
            <person name="Hornburger P."/>
            <person name="Mueller R.-W."/>
            <person name="Bruemmer F."/>
            <person name="Labrenz M."/>
            <person name="Spormann A.M."/>
            <person name="Op den Camp H."/>
            <person name="Overmann J."/>
            <person name="Amann R."/>
            <person name="Jetten M.S.M."/>
            <person name="Mascher T."/>
            <person name="Medema M.H."/>
            <person name="Devos D.P."/>
            <person name="Kaster A.-K."/>
            <person name="Ovreas L."/>
            <person name="Rohde M."/>
            <person name="Galperin M.Y."/>
            <person name="Jogler C."/>
        </authorList>
    </citation>
    <scope>NUCLEOTIDE SEQUENCE [LARGE SCALE GENOMIC DNA]</scope>
    <source>
        <strain evidence="1 2">Pla85_3_4</strain>
    </source>
</reference>
<name>A0A518DUR4_9BACT</name>
<organism evidence="1 2">
    <name type="scientific">Lignipirellula cremea</name>
    <dbReference type="NCBI Taxonomy" id="2528010"/>
    <lineage>
        <taxon>Bacteria</taxon>
        <taxon>Pseudomonadati</taxon>
        <taxon>Planctomycetota</taxon>
        <taxon>Planctomycetia</taxon>
        <taxon>Pirellulales</taxon>
        <taxon>Pirellulaceae</taxon>
        <taxon>Lignipirellula</taxon>
    </lineage>
</organism>
<dbReference type="CDD" id="cd09023">
    <property type="entry name" value="Aldose_epim_Ec_c4013"/>
    <property type="match status" value="1"/>
</dbReference>
<proteinExistence type="predicted"/>
<dbReference type="EMBL" id="CP036433">
    <property type="protein sequence ID" value="QDU95573.1"/>
    <property type="molecule type" value="Genomic_DNA"/>
</dbReference>
<sequence>MTTRFWTVVDTSRQICLSDLTITPAGDAHDYRIEMQTLRGGLADGVQMLRIRSGDLSFVVLPTRGMSLWKAAVGDLEFGWKSPVRGPVHPQFVPLAEPSGLGWLDGFDEMLVRCGLESNGAPEFDEQGRLRYPLHGRIANKPAHRVEVAVDEDTGDIAIRGVVEETRFLIFKMRLTTTYRVRAGSNRIEIEDTVLNLSAAPAEMQLLYHINFGAPLLEEGAQFVAPLNTVVPRNDHSAAGLADWQLYAGPVAGFVEQVYFLDLLTDEAGGTEVLLKNAAGSQGVGLHMNKQQLPCFTVWKNTADLADGYVTGLEPGVNYPNPRSFEGENHRTIRLPAHGNQKFQLALQFHTTAESVALAEQAIAGLQGKITPTVHATPPPGWCS</sequence>
<dbReference type="RefSeq" id="WP_145054294.1">
    <property type="nucleotide sequence ID" value="NZ_CP036433.1"/>
</dbReference>
<evidence type="ECO:0008006" key="3">
    <source>
        <dbReference type="Google" id="ProtNLM"/>
    </source>
</evidence>
<dbReference type="AlphaFoldDB" id="A0A518DUR4"/>
<keyword evidence="2" id="KW-1185">Reference proteome</keyword>
<dbReference type="GO" id="GO:0030246">
    <property type="term" value="F:carbohydrate binding"/>
    <property type="evidence" value="ECO:0007669"/>
    <property type="project" value="InterPro"/>
</dbReference>
<dbReference type="OrthoDB" id="6183686at2"/>
<dbReference type="KEGG" id="lcre:Pla8534_33890"/>
<dbReference type="InterPro" id="IPR014718">
    <property type="entry name" value="GH-type_carb-bd"/>
</dbReference>
<accession>A0A518DUR4</accession>